<dbReference type="Gene3D" id="3.50.20.10">
    <property type="entry name" value="Pyruvoyl-Dependent Histidine Decarboxylase, subunit B"/>
    <property type="match status" value="1"/>
</dbReference>
<dbReference type="AlphaFoldDB" id="A0AA96GDV9"/>
<evidence type="ECO:0000256" key="5">
    <source>
        <dbReference type="ARBA" id="ARBA00022793"/>
    </source>
</evidence>
<name>A0AA96GDV9_9BACT</name>
<protein>
    <recommendedName>
        <fullName evidence="4">Pyruvoyl-dependent arginine decarboxylase AaxB</fullName>
        <ecNumber evidence="3">4.1.1.19</ecNumber>
    </recommendedName>
</protein>
<dbReference type="PANTHER" id="PTHR40438">
    <property type="entry name" value="PYRUVOYL-DEPENDENT ARGININE DECARBOXYLASE"/>
    <property type="match status" value="1"/>
</dbReference>
<dbReference type="PANTHER" id="PTHR40438:SF1">
    <property type="entry name" value="PYRUVOYL-DEPENDENT ARGININE DECARBOXYLASE"/>
    <property type="match status" value="1"/>
</dbReference>
<dbReference type="Pfam" id="PF01862">
    <property type="entry name" value="PvlArgDC"/>
    <property type="match status" value="1"/>
</dbReference>
<accession>A0AA96GDV9</accession>
<dbReference type="SUPFAM" id="SSF56271">
    <property type="entry name" value="Pyruvoyl-dependent histidine and arginine decarboxylases"/>
    <property type="match status" value="1"/>
</dbReference>
<evidence type="ECO:0000256" key="6">
    <source>
        <dbReference type="ARBA" id="ARBA00023239"/>
    </source>
</evidence>
<dbReference type="InterPro" id="IPR002724">
    <property type="entry name" value="Pyruvoyl-dep_arg_deCO2ase"/>
</dbReference>
<dbReference type="GO" id="GO:0008792">
    <property type="term" value="F:arginine decarboxylase activity"/>
    <property type="evidence" value="ECO:0007669"/>
    <property type="project" value="UniProtKB-EC"/>
</dbReference>
<sequence length="196" mass="21772">MVPTQMFLTRGVGVHKEKLASFEEALRSAGIAYCNLVTVSSILPPDCKIISRKRGEQLLNPGEITFCVMARSETNERNRLISASIGVAIPSGRKVNYGYLSEHHAYGETDEEAGEYTEDLAAQMLATTLGIKFDPNVAWKEREQVFKMGRDIVRTQNITQSAIGKPNLWTTVVACAVFIPLENITDDPKPRQKKSK</sequence>
<comment type="catalytic activity">
    <reaction evidence="8">
        <text>L-arginine + H(+) = agmatine + CO2</text>
        <dbReference type="Rhea" id="RHEA:17641"/>
        <dbReference type="ChEBI" id="CHEBI:15378"/>
        <dbReference type="ChEBI" id="CHEBI:16526"/>
        <dbReference type="ChEBI" id="CHEBI:32682"/>
        <dbReference type="ChEBI" id="CHEBI:58145"/>
        <dbReference type="EC" id="4.1.1.19"/>
    </reaction>
</comment>
<proteinExistence type="inferred from homology"/>
<dbReference type="RefSeq" id="WP_312646016.1">
    <property type="nucleotide sequence ID" value="NZ_CP116967.1"/>
</dbReference>
<reference evidence="9 10" key="1">
    <citation type="submission" date="2023-01" db="EMBL/GenBank/DDBJ databases">
        <title>Cultivation and genomic characterization of new, ubiquitous marine nitrite-oxidizing bacteria from the Nitrospirales.</title>
        <authorList>
            <person name="Mueller A.J."/>
            <person name="Daebeler A."/>
            <person name="Herbold C.W."/>
            <person name="Kirkegaard R.H."/>
            <person name="Daims H."/>
        </authorList>
    </citation>
    <scope>NUCLEOTIDE SEQUENCE [LARGE SCALE GENOMIC DNA]</scope>
    <source>
        <strain evidence="9 10">VA</strain>
    </source>
</reference>
<comment type="similarity">
    <text evidence="2">Belongs to the pyruvoyl-dependent arginine decarboxylase family.</text>
</comment>
<dbReference type="Gene3D" id="3.30.60.30">
    <property type="match status" value="1"/>
</dbReference>
<dbReference type="Proteomes" id="UP001302719">
    <property type="component" value="Chromosome"/>
</dbReference>
<evidence type="ECO:0000256" key="4">
    <source>
        <dbReference type="ARBA" id="ARBA00014727"/>
    </source>
</evidence>
<evidence type="ECO:0000256" key="7">
    <source>
        <dbReference type="ARBA" id="ARBA00023317"/>
    </source>
</evidence>
<keyword evidence="6 9" id="KW-0456">Lyase</keyword>
<evidence type="ECO:0000313" key="10">
    <source>
        <dbReference type="Proteomes" id="UP001302719"/>
    </source>
</evidence>
<keyword evidence="7" id="KW-0670">Pyruvate</keyword>
<evidence type="ECO:0000256" key="1">
    <source>
        <dbReference type="ARBA" id="ARBA00001928"/>
    </source>
</evidence>
<keyword evidence="5" id="KW-0210">Decarboxylase</keyword>
<dbReference type="EC" id="4.1.1.19" evidence="3"/>
<dbReference type="EMBL" id="CP116967">
    <property type="protein sequence ID" value="WNM59302.1"/>
    <property type="molecule type" value="Genomic_DNA"/>
</dbReference>
<dbReference type="InterPro" id="IPR016105">
    <property type="entry name" value="Pyr-dep_his/arg-deCO2ase_sand"/>
</dbReference>
<dbReference type="SFLD" id="SFLDG01170">
    <property type="entry name" value="Pyruvoyl-dependent_arginine_de"/>
    <property type="match status" value="1"/>
</dbReference>
<evidence type="ECO:0000313" key="9">
    <source>
        <dbReference type="EMBL" id="WNM59302.1"/>
    </source>
</evidence>
<organism evidence="9 10">
    <name type="scientific">Candidatus Nitrospira allomarina</name>
    <dbReference type="NCBI Taxonomy" id="3020900"/>
    <lineage>
        <taxon>Bacteria</taxon>
        <taxon>Pseudomonadati</taxon>
        <taxon>Nitrospirota</taxon>
        <taxon>Nitrospiria</taxon>
        <taxon>Nitrospirales</taxon>
        <taxon>Nitrospiraceae</taxon>
        <taxon>Nitrospira</taxon>
    </lineage>
</organism>
<evidence type="ECO:0000256" key="8">
    <source>
        <dbReference type="ARBA" id="ARBA00049309"/>
    </source>
</evidence>
<comment type="cofactor">
    <cofactor evidence="1">
        <name>pyruvate</name>
        <dbReference type="ChEBI" id="CHEBI:15361"/>
    </cofactor>
</comment>
<dbReference type="GO" id="GO:0006527">
    <property type="term" value="P:L-arginine catabolic process"/>
    <property type="evidence" value="ECO:0007669"/>
    <property type="project" value="InterPro"/>
</dbReference>
<evidence type="ECO:0000256" key="3">
    <source>
        <dbReference type="ARBA" id="ARBA00012426"/>
    </source>
</evidence>
<keyword evidence="10" id="KW-1185">Reference proteome</keyword>
<dbReference type="HAMAP" id="MF_01404">
    <property type="entry name" value="PvlArgDC"/>
    <property type="match status" value="1"/>
</dbReference>
<evidence type="ECO:0000256" key="2">
    <source>
        <dbReference type="ARBA" id="ARBA00008611"/>
    </source>
</evidence>
<dbReference type="PIRSF" id="PIRSF005216">
    <property type="entry name" value="Pyruvoyl-dep_arg_deCO2ase"/>
    <property type="match status" value="1"/>
</dbReference>
<dbReference type="SFLD" id="SFLDS00055">
    <property type="entry name" value="Pyruvoyl-Dependent_Histidine/A"/>
    <property type="match status" value="1"/>
</dbReference>
<dbReference type="InterPro" id="IPR016104">
    <property type="entry name" value="Pyr-dep_his/arg-deCO2ase"/>
</dbReference>
<dbReference type="KEGG" id="nall:PP769_05915"/>
<gene>
    <name evidence="9" type="ORF">PP769_05915</name>
</gene>
<dbReference type="NCBIfam" id="TIGR00286">
    <property type="entry name" value="pyruvoyl-dependent arginine decarboxylase"/>
    <property type="match status" value="1"/>
</dbReference>